<dbReference type="InterPro" id="IPR016621">
    <property type="entry name" value="UCP014543"/>
</dbReference>
<name>A0ABS4KCC9_9FIRM</name>
<dbReference type="Pfam" id="PF12646">
    <property type="entry name" value="DUF3783"/>
    <property type="match status" value="1"/>
</dbReference>
<accession>A0ABS4KCC9</accession>
<evidence type="ECO:0008006" key="3">
    <source>
        <dbReference type="Google" id="ProtNLM"/>
    </source>
</evidence>
<dbReference type="Proteomes" id="UP001519306">
    <property type="component" value="Unassembled WGS sequence"/>
</dbReference>
<proteinExistence type="predicted"/>
<comment type="caution">
    <text evidence="1">The sequence shown here is derived from an EMBL/GenBank/DDBJ whole genome shotgun (WGS) entry which is preliminary data.</text>
</comment>
<gene>
    <name evidence="1" type="ORF">J2Z71_000966</name>
</gene>
<evidence type="ECO:0000313" key="2">
    <source>
        <dbReference type="Proteomes" id="UP001519306"/>
    </source>
</evidence>
<reference evidence="1 2" key="1">
    <citation type="submission" date="2021-03" db="EMBL/GenBank/DDBJ databases">
        <title>Genomic Encyclopedia of Type Strains, Phase IV (KMG-IV): sequencing the most valuable type-strain genomes for metagenomic binning, comparative biology and taxonomic classification.</title>
        <authorList>
            <person name="Goeker M."/>
        </authorList>
    </citation>
    <scope>NUCLEOTIDE SEQUENCE [LARGE SCALE GENOMIC DNA]</scope>
    <source>
        <strain evidence="1 2">DSM 27563</strain>
    </source>
</reference>
<dbReference type="EMBL" id="JAGGLJ010000007">
    <property type="protein sequence ID" value="MBP2025436.1"/>
    <property type="molecule type" value="Genomic_DNA"/>
</dbReference>
<protein>
    <recommendedName>
        <fullName evidence="3">DUF3783 domain-containing protein</fullName>
    </recommendedName>
</protein>
<organism evidence="1 2">
    <name type="scientific">Peptoniphilus stercorisuis</name>
    <dbReference type="NCBI Taxonomy" id="1436965"/>
    <lineage>
        <taxon>Bacteria</taxon>
        <taxon>Bacillati</taxon>
        <taxon>Bacillota</taxon>
        <taxon>Tissierellia</taxon>
        <taxon>Tissierellales</taxon>
        <taxon>Peptoniphilaceae</taxon>
        <taxon>Peptoniphilus</taxon>
    </lineage>
</organism>
<keyword evidence="2" id="KW-1185">Reference proteome</keyword>
<dbReference type="RefSeq" id="WP_210060726.1">
    <property type="nucleotide sequence ID" value="NZ_JAGGLJ010000007.1"/>
</dbReference>
<sequence length="179" mass="21204">MKKKLLTYGFDLNSSKYNEILNVAKDFNIDVKNIEESDLNQKVGYLMGLADYDEVKEEHNDKKDLEFLLFSDFDREDLSNFLITLRKLDISIPHKSVITKMTKDWTFKELLDHIEIEHRTMQKFNLLGQYVKKAREILETEENKELEMAVDKALELTKMNDITENDVDERFEIFKDILG</sequence>
<evidence type="ECO:0000313" key="1">
    <source>
        <dbReference type="EMBL" id="MBP2025436.1"/>
    </source>
</evidence>